<feature type="region of interest" description="Disordered" evidence="1">
    <location>
        <begin position="62"/>
        <end position="86"/>
    </location>
</feature>
<feature type="compositionally biased region" description="Polar residues" evidence="1">
    <location>
        <begin position="349"/>
        <end position="365"/>
    </location>
</feature>
<evidence type="ECO:0000313" key="2">
    <source>
        <dbReference type="EMBL" id="OMP84180.1"/>
    </source>
</evidence>
<feature type="region of interest" description="Disordered" evidence="1">
    <location>
        <begin position="113"/>
        <end position="146"/>
    </location>
</feature>
<feature type="compositionally biased region" description="Low complexity" evidence="1">
    <location>
        <begin position="276"/>
        <end position="341"/>
    </location>
</feature>
<accession>A0A1S8B9G4</accession>
<reference evidence="2 3" key="1">
    <citation type="submission" date="2017-01" db="EMBL/GenBank/DDBJ databases">
        <title>Draft genome sequence of Diplodia seriata F98.1, a fungal species involved in grapevine trunk diseases.</title>
        <authorList>
            <person name="Robert-Siegwald G."/>
            <person name="Vallet J."/>
            <person name="Abou-Mansour E."/>
            <person name="Xu J."/>
            <person name="Rey P."/>
            <person name="Bertsch C."/>
            <person name="Rego C."/>
            <person name="Larignon P."/>
            <person name="Fontaine F."/>
            <person name="Lebrun M.-H."/>
        </authorList>
    </citation>
    <scope>NUCLEOTIDE SEQUENCE [LARGE SCALE GENOMIC DNA]</scope>
    <source>
        <strain evidence="2 3">F98.1</strain>
    </source>
</reference>
<dbReference type="OrthoDB" id="5327145at2759"/>
<comment type="caution">
    <text evidence="2">The sequence shown here is derived from an EMBL/GenBank/DDBJ whole genome shotgun (WGS) entry which is preliminary data.</text>
</comment>
<feature type="compositionally biased region" description="Low complexity" evidence="1">
    <location>
        <begin position="30"/>
        <end position="45"/>
    </location>
</feature>
<feature type="compositionally biased region" description="Polar residues" evidence="1">
    <location>
        <begin position="385"/>
        <end position="397"/>
    </location>
</feature>
<feature type="compositionally biased region" description="Polar residues" evidence="1">
    <location>
        <begin position="260"/>
        <end position="275"/>
    </location>
</feature>
<dbReference type="EMBL" id="MSZU01000106">
    <property type="protein sequence ID" value="OMP84180.1"/>
    <property type="molecule type" value="Genomic_DNA"/>
</dbReference>
<dbReference type="AlphaFoldDB" id="A0A1S8B9G4"/>
<dbReference type="Proteomes" id="UP000190776">
    <property type="component" value="Unassembled WGS sequence"/>
</dbReference>
<protein>
    <submittedName>
        <fullName evidence="2">Uncharacterized protein</fullName>
    </submittedName>
</protein>
<feature type="region of interest" description="Disordered" evidence="1">
    <location>
        <begin position="251"/>
        <end position="444"/>
    </location>
</feature>
<proteinExistence type="predicted"/>
<feature type="compositionally biased region" description="Low complexity" evidence="1">
    <location>
        <begin position="12"/>
        <end position="21"/>
    </location>
</feature>
<sequence length="494" mass="52429">MLSAHTDQENLAAAHQQAAAAKPLNAGTRAFAAKTPANKAPKTPFKVALNDENGTARAGKTALNTVGKGPENQLLPTGKKGGKVDNNAFVTPAGGRTRAPLGMKTTNAKAAAFATPAPQTEPDSEKAGVRSSGPRLRRAKVKVHQASPAVELAHDGERDIEYMPPQEIPLPDDPEDWPSDMQYPQLEGENLMRGSYQVYYDPVDDDGVHLSDKRIAEQKAKVNASHEAMLQRNIEETLGPLTEEERELLGIAPTTLPRPQATTVRPASVASTSKPSAATTRRPLSATAASRPAAVASRTVASALANTRNPTASMRAHARSRSALSTAAPPTAAQPRQKPTAPVAPKPSNPSNMRHQAATAASRTTLGYGKGRTISSSIRRPLGVSSGNQQRSISEGTTGLAHSASTASGRPVGPGHPRSAWSRHASDTTSVADTRSQDENDDPEMEMIREMALRNLRLTDRLGGDDWFSRAQSGPSAFDIADEEEDFQFTIPEA</sequence>
<feature type="region of interest" description="Disordered" evidence="1">
    <location>
        <begin position="471"/>
        <end position="494"/>
    </location>
</feature>
<organism evidence="2 3">
    <name type="scientific">Diplodia seriata</name>
    <dbReference type="NCBI Taxonomy" id="420778"/>
    <lineage>
        <taxon>Eukaryota</taxon>
        <taxon>Fungi</taxon>
        <taxon>Dikarya</taxon>
        <taxon>Ascomycota</taxon>
        <taxon>Pezizomycotina</taxon>
        <taxon>Dothideomycetes</taxon>
        <taxon>Dothideomycetes incertae sedis</taxon>
        <taxon>Botryosphaeriales</taxon>
        <taxon>Botryosphaeriaceae</taxon>
        <taxon>Diplodia</taxon>
    </lineage>
</organism>
<name>A0A1S8B9G4_9PEZI</name>
<gene>
    <name evidence="2" type="ORF">BK809_0001565</name>
</gene>
<feature type="region of interest" description="Disordered" evidence="1">
    <location>
        <begin position="1"/>
        <end position="45"/>
    </location>
</feature>
<evidence type="ECO:0000256" key="1">
    <source>
        <dbReference type="SAM" id="MobiDB-lite"/>
    </source>
</evidence>
<evidence type="ECO:0000313" key="3">
    <source>
        <dbReference type="Proteomes" id="UP000190776"/>
    </source>
</evidence>